<proteinExistence type="predicted"/>
<dbReference type="EMBL" id="BEXD01000530">
    <property type="protein sequence ID" value="GBB88206.1"/>
    <property type="molecule type" value="Genomic_DNA"/>
</dbReference>
<reference evidence="2" key="2">
    <citation type="submission" date="2019-10" db="EMBL/GenBank/DDBJ databases">
        <title>Conservation and host-specific expression of non-tandemly repeated heterogenous ribosome RNA gene in arbuscular mycorrhizal fungi.</title>
        <authorList>
            <person name="Maeda T."/>
            <person name="Kobayashi Y."/>
            <person name="Nakagawa T."/>
            <person name="Ezawa T."/>
            <person name="Yamaguchi K."/>
            <person name="Bino T."/>
            <person name="Nishimoto Y."/>
            <person name="Shigenobu S."/>
            <person name="Kawaguchi M."/>
        </authorList>
    </citation>
    <scope>NUCLEOTIDE SEQUENCE</scope>
    <source>
        <strain evidence="2">HR1</strain>
    </source>
</reference>
<evidence type="ECO:0000313" key="2">
    <source>
        <dbReference type="EMBL" id="GET03603.1"/>
    </source>
</evidence>
<evidence type="ECO:0000313" key="1">
    <source>
        <dbReference type="EMBL" id="GBB88206.1"/>
    </source>
</evidence>
<gene>
    <name evidence="2" type="ORF">RCL2_002993500</name>
    <name evidence="1" type="ORF">RclHR1_14750003</name>
</gene>
<protein>
    <submittedName>
        <fullName evidence="1">Uncharacterized protein</fullName>
    </submittedName>
</protein>
<accession>A0A2Z6R5Z3</accession>
<organism evidence="1 3">
    <name type="scientific">Rhizophagus clarus</name>
    <dbReference type="NCBI Taxonomy" id="94130"/>
    <lineage>
        <taxon>Eukaryota</taxon>
        <taxon>Fungi</taxon>
        <taxon>Fungi incertae sedis</taxon>
        <taxon>Mucoromycota</taxon>
        <taxon>Glomeromycotina</taxon>
        <taxon>Glomeromycetes</taxon>
        <taxon>Glomerales</taxon>
        <taxon>Glomeraceae</taxon>
        <taxon>Rhizophagus</taxon>
    </lineage>
</organism>
<dbReference type="AlphaFoldDB" id="A0A2Z6R5Z3"/>
<reference evidence="1 3" key="1">
    <citation type="submission" date="2017-11" db="EMBL/GenBank/DDBJ databases">
        <title>The genome of Rhizophagus clarus HR1 reveals common genetic basis of auxotrophy among arbuscular mycorrhizal fungi.</title>
        <authorList>
            <person name="Kobayashi Y."/>
        </authorList>
    </citation>
    <scope>NUCLEOTIDE SEQUENCE [LARGE SCALE GENOMIC DNA]</scope>
    <source>
        <strain evidence="1 3">HR1</strain>
    </source>
</reference>
<sequence>MLDIVQKKEVVKVEGITKNMQISFVEENENEVLIADSDLPSFVRESPALTTDMKNQKHLDYILTCFCRAGFDLNVVTPWVDSFSDEVLLEESDETMMCRWIEYLKSDTDVDMMVGTEGRETDVLQLKKWGLTLEAARYLRDQFTLESWCEYDLYSQMFWWVLEGRNEIGVISTTTYPLDTPSDYKVDVWVDIGHYGVPTYYVSKEVMESSNISDKIVNEFCEFVNQPDNDLILFHATKWEYMRNVLKGIAIPYIPRRSDFNPRQAFYTTSEFNTAIRHCYIHNKDWKGCSCIIIFLLPSEKVKQENHYINLEGDDWKEVVANCRNGGFSESLRKKWFVQGYQLSNHTEVIRSYNYVGKEQAKRLADSHHPPRDQIAAVHDCGGEILDSAIKGVIIFPKQKY</sequence>
<dbReference type="Proteomes" id="UP000615446">
    <property type="component" value="Unassembled WGS sequence"/>
</dbReference>
<dbReference type="EMBL" id="BLAL01000324">
    <property type="protein sequence ID" value="GET03603.1"/>
    <property type="molecule type" value="Genomic_DNA"/>
</dbReference>
<keyword evidence="3" id="KW-1185">Reference proteome</keyword>
<dbReference type="OrthoDB" id="2380618at2759"/>
<evidence type="ECO:0000313" key="3">
    <source>
        <dbReference type="Proteomes" id="UP000247702"/>
    </source>
</evidence>
<comment type="caution">
    <text evidence="1">The sequence shown here is derived from an EMBL/GenBank/DDBJ whole genome shotgun (WGS) entry which is preliminary data.</text>
</comment>
<name>A0A2Z6R5Z3_9GLOM</name>
<dbReference type="Proteomes" id="UP000247702">
    <property type="component" value="Unassembled WGS sequence"/>
</dbReference>